<comment type="caution">
    <text evidence="2">The sequence shown here is derived from an EMBL/GenBank/DDBJ whole genome shotgun (WGS) entry which is preliminary data.</text>
</comment>
<protein>
    <recommendedName>
        <fullName evidence="4">YhhN-like family protein</fullName>
    </recommendedName>
</protein>
<keyword evidence="1" id="KW-0472">Membrane</keyword>
<accession>A0A2S7I7I0</accession>
<feature type="transmembrane region" description="Helical" evidence="1">
    <location>
        <begin position="64"/>
        <end position="85"/>
    </location>
</feature>
<feature type="transmembrane region" description="Helical" evidence="1">
    <location>
        <begin position="6"/>
        <end position="26"/>
    </location>
</feature>
<feature type="transmembrane region" description="Helical" evidence="1">
    <location>
        <begin position="122"/>
        <end position="142"/>
    </location>
</feature>
<evidence type="ECO:0000313" key="3">
    <source>
        <dbReference type="Proteomes" id="UP000238565"/>
    </source>
</evidence>
<feature type="transmembrane region" description="Helical" evidence="1">
    <location>
        <begin position="38"/>
        <end position="58"/>
    </location>
</feature>
<evidence type="ECO:0000256" key="1">
    <source>
        <dbReference type="SAM" id="Phobius"/>
    </source>
</evidence>
<dbReference type="EMBL" id="PTPZ01000001">
    <property type="protein sequence ID" value="PPZ92514.1"/>
    <property type="molecule type" value="Genomic_DNA"/>
</dbReference>
<reference evidence="2 3" key="1">
    <citation type="submission" date="2018-02" db="EMBL/GenBank/DDBJ databases">
        <title>Draft genome sequence of bacterial isolates from marine environment.</title>
        <authorList>
            <person name="Singh S.K."/>
            <person name="Hill R."/>
            <person name="Major S."/>
            <person name="Cai H."/>
            <person name="Li Y."/>
        </authorList>
    </citation>
    <scope>NUCLEOTIDE SEQUENCE [LARGE SCALE GENOMIC DNA]</scope>
    <source>
        <strain evidence="2 3">IMET F</strain>
    </source>
</reference>
<proteinExistence type="predicted"/>
<keyword evidence="1" id="KW-0812">Transmembrane</keyword>
<feature type="transmembrane region" description="Helical" evidence="1">
    <location>
        <begin position="92"/>
        <end position="110"/>
    </location>
</feature>
<dbReference type="Proteomes" id="UP000238565">
    <property type="component" value="Unassembled WGS sequence"/>
</dbReference>
<feature type="transmembrane region" description="Helical" evidence="1">
    <location>
        <begin position="185"/>
        <end position="205"/>
    </location>
</feature>
<evidence type="ECO:0000313" key="2">
    <source>
        <dbReference type="EMBL" id="PPZ92514.1"/>
    </source>
</evidence>
<feature type="transmembrane region" description="Helical" evidence="1">
    <location>
        <begin position="154"/>
        <end position="173"/>
    </location>
</feature>
<sequence>MLFKILSFIYGVVIFTAMSYSIYLWLKKGYTHKQRFMYIYLIAVFFVDVLGIYIRQAFQIDQFYLFMPFNVLSIVYFSYFFLVDYQNSINKYFLYGISFLTMLVITYIQLETPIIKIDTRIFVALVLFFLLISLQWLLYIINHIDEENITQKQAFWVSVALIIWSVFALFRLFLNQWLYDYDRDIFSIIAYLFNIANITMYLFFIQGLRVINKKKIA</sequence>
<gene>
    <name evidence="2" type="ORF">C3729_00395</name>
</gene>
<keyword evidence="1" id="KW-1133">Transmembrane helix</keyword>
<organism evidence="2 3">
    <name type="scientific">Cloacibacterium normanense</name>
    <dbReference type="NCBI Taxonomy" id="237258"/>
    <lineage>
        <taxon>Bacteria</taxon>
        <taxon>Pseudomonadati</taxon>
        <taxon>Bacteroidota</taxon>
        <taxon>Flavobacteriia</taxon>
        <taxon>Flavobacteriales</taxon>
        <taxon>Weeksellaceae</taxon>
    </lineage>
</organism>
<dbReference type="AlphaFoldDB" id="A0A2S7I7I0"/>
<name>A0A2S7I7I0_9FLAO</name>
<evidence type="ECO:0008006" key="4">
    <source>
        <dbReference type="Google" id="ProtNLM"/>
    </source>
</evidence>